<dbReference type="Pfam" id="PF00008">
    <property type="entry name" value="EGF"/>
    <property type="match status" value="5"/>
</dbReference>
<dbReference type="PROSITE" id="PS00010">
    <property type="entry name" value="ASX_HYDROXYL"/>
    <property type="match status" value="1"/>
</dbReference>
<feature type="domain" description="EGF-like" evidence="13">
    <location>
        <begin position="730"/>
        <end position="765"/>
    </location>
</feature>
<feature type="disulfide bond" evidence="9">
    <location>
        <begin position="955"/>
        <end position="964"/>
    </location>
</feature>
<protein>
    <recommendedName>
        <fullName evidence="13">EGF-like domain-containing protein</fullName>
    </recommendedName>
</protein>
<sequence length="1334" mass="149729">MIKFFVFIALVNYIQADMVFEMRLIEFRNPLNRTYSQQQCDNCKIGFLFCLVDLPFRNPQNCSLGDHITPILGSNDINFNKKNLTYRFGIKKLPAQGIGMMIEVRDYYSGDKYQHVDFYTNALADVPLSLPVMNTSFIVKKKFTSLFNHNSTLLVESKLYCAKNYYGSNCETFCQSKVQFTCDLETGAKICTDGFTGDNCEISSNICWTQPCLNNGSCISTDGISYTCQCPLGYEGLNCEEQVSKNPCFSQPCFNDGKCNPIGSRFQCDCVPGFHGTYCEADLRRCTSNPCENNCQCIEQPHNMTHECRCLTSSPKPMNRIGHLSTLNYLNNAQPSPFSPIPNFVHSEVLKFTSKSAKQNILTSSLEREEDMNPKRQPCLDFNPCKHGNCVLNNKTNEFRCECQVGYMGPFCDLIRHPCDFKPCENGICEIVGDLFYKCLCKPNWTGVNCHIEIKPCTETTCLNGGKCRLDDVYDTGCDCPSGYTGFYCETQMIEPNPCGSNPCINGGICKNKFEKYEPTYECLCPETHFGNDCQLLRNSCESRICLNGATCIQLNASLSSCKCPDGFYGEMCQNDENECLRPGVCPENSFCNNKFGSYECICYEGYYMKDFKCDRLATLLKTAPTITIPQSTTNNIETTLTATTTTTTIPLTTTSFITTTTSFLTTTIELTTTSEPLTQTPELTTTTTTTQTTTTPEITTTTFTTQTSTLPLTSSTTTTITTKTTTTPQINLCDLCQHNSTCLVENNQDIKCVCTKFYKGKYCEDEVNICDDEKPCENMGKCIRNDRYINGYICECPRGFKGDKCELKIHTCDLENPCQNNGQCNKIENLNTYTCTCPRGYTGLNCEHEMDACIELPCKNGGICQTRPKGQFFCDCPVGFNGPNCENDIDVCHYGVCKNNAQCIEGIGENYTCVCSKGYSGQTCQFEIDECEARPCENGGECTKTLPGEFKCNCKESFTGVKCEQKIDKCKHFCRNNSSCIVENNQPKCVCDSYYFGEKCERSIKLLCDNKQCANNGHCKINEITRMPECVCLKGFSGDLCEVKNLCSSKLQKISCYNNGTCLFDQNNQEFCECQSGFAGDHCELSLKNGSTQSIARDASSLASSDLDALTQTNSQNPPVPPQIQDNGVWLIVIVFGYIFGLFLIFVIIWFIWYGTSIKRDRRTSSSSSQNNLNPASSNQFSTYSANSSLSRQTTKEIINGYSSNHNPNFTQRDEYFNSNNKKNNLLTQDDLSGSHSTSFVHSYHHLKLLVNSLNEQKMNVTQNTIVNPSSTNRMSVFAITSLLICLYTLALVLAIVWIVWLYYRRVQAKRLKQMRHKSFNQTDLCSSFNTMN</sequence>
<dbReference type="GO" id="GO:0032991">
    <property type="term" value="C:protein-containing complex"/>
    <property type="evidence" value="ECO:0007669"/>
    <property type="project" value="TreeGrafter"/>
</dbReference>
<comment type="caution">
    <text evidence="9">Lacks conserved residue(s) required for the propagation of feature annotation.</text>
</comment>
<feature type="region of interest" description="Disordered" evidence="10">
    <location>
        <begin position="1163"/>
        <end position="1190"/>
    </location>
</feature>
<feature type="domain" description="EGF-like" evidence="13">
    <location>
        <begin position="244"/>
        <end position="280"/>
    </location>
</feature>
<proteinExistence type="predicted"/>
<keyword evidence="2 9" id="KW-0245">EGF-like domain</keyword>
<dbReference type="CDD" id="cd00054">
    <property type="entry name" value="EGF_CA"/>
    <property type="match status" value="7"/>
</dbReference>
<feature type="disulfide bond" evidence="9">
    <location>
        <begin position="971"/>
        <end position="981"/>
    </location>
</feature>
<feature type="domain" description="EGF-like" evidence="13">
    <location>
        <begin position="889"/>
        <end position="926"/>
    </location>
</feature>
<gene>
    <name evidence="14" type="ORF">OXX778_LOCUS12126</name>
</gene>
<dbReference type="PANTHER" id="PTHR24049">
    <property type="entry name" value="CRUMBS FAMILY MEMBER"/>
    <property type="match status" value="1"/>
</dbReference>
<keyword evidence="6" id="KW-0832">Ubl conjugation</keyword>
<feature type="disulfide bond" evidence="9">
    <location>
        <begin position="819"/>
        <end position="836"/>
    </location>
</feature>
<dbReference type="GO" id="GO:0005509">
    <property type="term" value="F:calcium ion binding"/>
    <property type="evidence" value="ECO:0007669"/>
    <property type="project" value="InterPro"/>
</dbReference>
<dbReference type="InterPro" id="IPR001774">
    <property type="entry name" value="DSL"/>
</dbReference>
<dbReference type="InterPro" id="IPR051022">
    <property type="entry name" value="Notch_Cell-Fate_Det"/>
</dbReference>
<comment type="caution">
    <text evidence="14">The sequence shown here is derived from an EMBL/GenBank/DDBJ whole genome shotgun (WGS) entry which is preliminary data.</text>
</comment>
<feature type="transmembrane region" description="Helical" evidence="11">
    <location>
        <begin position="1278"/>
        <end position="1305"/>
    </location>
</feature>
<dbReference type="SMART" id="SM00051">
    <property type="entry name" value="DSL"/>
    <property type="match status" value="1"/>
</dbReference>
<dbReference type="PROSITE" id="PS50026">
    <property type="entry name" value="EGF_3"/>
    <property type="match status" value="17"/>
</dbReference>
<keyword evidence="7 9" id="KW-1015">Disulfide bond</keyword>
<feature type="domain" description="EGF-like" evidence="13">
    <location>
        <begin position="415"/>
        <end position="451"/>
    </location>
</feature>
<dbReference type="Pfam" id="PF01414">
    <property type="entry name" value="DSL"/>
    <property type="match status" value="1"/>
</dbReference>
<dbReference type="GO" id="GO:0045197">
    <property type="term" value="P:establishment or maintenance of epithelial cell apical/basal polarity"/>
    <property type="evidence" value="ECO:0007669"/>
    <property type="project" value="TreeGrafter"/>
</dbReference>
<feature type="compositionally biased region" description="Polar residues" evidence="10">
    <location>
        <begin position="1166"/>
        <end position="1190"/>
    </location>
</feature>
<dbReference type="PROSITE" id="PS01186">
    <property type="entry name" value="EGF_2"/>
    <property type="match status" value="11"/>
</dbReference>
<evidence type="ECO:0000256" key="4">
    <source>
        <dbReference type="ARBA" id="ARBA00022737"/>
    </source>
</evidence>
<dbReference type="FunFam" id="2.10.25.10:FF:000095">
    <property type="entry name" value="Notch, isoform B"/>
    <property type="match status" value="1"/>
</dbReference>
<dbReference type="SUPFAM" id="SSF57184">
    <property type="entry name" value="Growth factor receptor domain"/>
    <property type="match status" value="1"/>
</dbReference>
<keyword evidence="15" id="KW-1185">Reference proteome</keyword>
<feature type="domain" description="EGF-like" evidence="13">
    <location>
        <begin position="1044"/>
        <end position="1085"/>
    </location>
</feature>
<evidence type="ECO:0000313" key="15">
    <source>
        <dbReference type="Proteomes" id="UP000663879"/>
    </source>
</evidence>
<dbReference type="EMBL" id="CAJNOC010002149">
    <property type="protein sequence ID" value="CAF0915519.1"/>
    <property type="molecule type" value="Genomic_DNA"/>
</dbReference>
<feature type="domain" description="EGF-like" evidence="13">
    <location>
        <begin position="495"/>
        <end position="535"/>
    </location>
</feature>
<dbReference type="GO" id="GO:0007157">
    <property type="term" value="P:heterophilic cell-cell adhesion via plasma membrane cell adhesion molecules"/>
    <property type="evidence" value="ECO:0007669"/>
    <property type="project" value="TreeGrafter"/>
</dbReference>
<feature type="chain" id="PRO_5032421433" description="EGF-like domain-containing protein" evidence="12">
    <location>
        <begin position="17"/>
        <end position="1334"/>
    </location>
</feature>
<keyword evidence="1" id="KW-0217">Developmental protein</keyword>
<keyword evidence="11" id="KW-0472">Membrane</keyword>
<feature type="domain" description="EGF-like" evidence="13">
    <location>
        <begin position="850"/>
        <end position="887"/>
    </location>
</feature>
<feature type="disulfide bond" evidence="9">
    <location>
        <begin position="564"/>
        <end position="573"/>
    </location>
</feature>
<dbReference type="Pfam" id="PF12661">
    <property type="entry name" value="hEGF"/>
    <property type="match status" value="2"/>
</dbReference>
<dbReference type="OrthoDB" id="283575at2759"/>
<dbReference type="GO" id="GO:0007154">
    <property type="term" value="P:cell communication"/>
    <property type="evidence" value="ECO:0007669"/>
    <property type="project" value="InterPro"/>
</dbReference>
<feature type="domain" description="EGF-like" evidence="13">
    <location>
        <begin position="576"/>
        <end position="613"/>
    </location>
</feature>
<evidence type="ECO:0000256" key="5">
    <source>
        <dbReference type="ARBA" id="ARBA00022782"/>
    </source>
</evidence>
<feature type="disulfide bond" evidence="9">
    <location>
        <begin position="797"/>
        <end position="806"/>
    </location>
</feature>
<feature type="disulfide bond" evidence="9">
    <location>
        <begin position="1014"/>
        <end position="1031"/>
    </location>
</feature>
<dbReference type="InterPro" id="IPR000742">
    <property type="entry name" value="EGF"/>
</dbReference>
<keyword evidence="11" id="KW-0812">Transmembrane</keyword>
<dbReference type="InterPro" id="IPR000152">
    <property type="entry name" value="EGF-type_Asp/Asn_hydroxyl_site"/>
</dbReference>
<feature type="disulfide bond" evidence="9">
    <location>
        <begin position="1033"/>
        <end position="1042"/>
    </location>
</feature>
<feature type="domain" description="EGF-like" evidence="13">
    <location>
        <begin position="1005"/>
        <end position="1043"/>
    </location>
</feature>
<name>A0A814AIS8_9BILA</name>
<evidence type="ECO:0000259" key="13">
    <source>
        <dbReference type="PROSITE" id="PS50026"/>
    </source>
</evidence>
<dbReference type="PROSITE" id="PS00022">
    <property type="entry name" value="EGF_1"/>
    <property type="match status" value="16"/>
</dbReference>
<keyword evidence="4" id="KW-0677">Repeat</keyword>
<feature type="disulfide bond" evidence="9">
    <location>
        <begin position="419"/>
        <end position="429"/>
    </location>
</feature>
<dbReference type="Proteomes" id="UP000663879">
    <property type="component" value="Unassembled WGS sequence"/>
</dbReference>
<dbReference type="GO" id="GO:0005886">
    <property type="term" value="C:plasma membrane"/>
    <property type="evidence" value="ECO:0007669"/>
    <property type="project" value="TreeGrafter"/>
</dbReference>
<keyword evidence="5" id="KW-0221">Differentiation</keyword>
<dbReference type="PROSITE" id="PS01187">
    <property type="entry name" value="EGF_CA"/>
    <property type="match status" value="1"/>
</dbReference>
<feature type="transmembrane region" description="Helical" evidence="11">
    <location>
        <begin position="1130"/>
        <end position="1154"/>
    </location>
</feature>
<feature type="disulfide bond" evidence="9">
    <location>
        <begin position="1075"/>
        <end position="1084"/>
    </location>
</feature>
<keyword evidence="11" id="KW-1133">Transmembrane helix</keyword>
<keyword evidence="8" id="KW-0325">Glycoprotein</keyword>
<feature type="domain" description="EGF-like" evidence="13">
    <location>
        <begin position="537"/>
        <end position="574"/>
    </location>
</feature>
<evidence type="ECO:0000256" key="9">
    <source>
        <dbReference type="PROSITE-ProRule" id="PRU00076"/>
    </source>
</evidence>
<feature type="disulfide bond" evidence="9">
    <location>
        <begin position="877"/>
        <end position="886"/>
    </location>
</feature>
<feature type="disulfide bond" evidence="9">
    <location>
        <begin position="230"/>
        <end position="239"/>
    </location>
</feature>
<feature type="disulfide bond" evidence="9">
    <location>
        <begin position="270"/>
        <end position="279"/>
    </location>
</feature>
<evidence type="ECO:0000256" key="7">
    <source>
        <dbReference type="ARBA" id="ARBA00023157"/>
    </source>
</evidence>
<dbReference type="SMART" id="SM00179">
    <property type="entry name" value="EGF_CA"/>
    <property type="match status" value="12"/>
</dbReference>
<dbReference type="SMART" id="SM00181">
    <property type="entry name" value="EGF"/>
    <property type="match status" value="18"/>
</dbReference>
<feature type="disulfide bond" evidence="9">
    <location>
        <begin position="755"/>
        <end position="764"/>
    </location>
</feature>
<evidence type="ECO:0000313" key="14">
    <source>
        <dbReference type="EMBL" id="CAF0915519.1"/>
    </source>
</evidence>
<dbReference type="GO" id="GO:0030154">
    <property type="term" value="P:cell differentiation"/>
    <property type="evidence" value="ECO:0007669"/>
    <property type="project" value="UniProtKB-KW"/>
</dbReference>
<organism evidence="14 15">
    <name type="scientific">Brachionus calyciflorus</name>
    <dbReference type="NCBI Taxonomy" id="104777"/>
    <lineage>
        <taxon>Eukaryota</taxon>
        <taxon>Metazoa</taxon>
        <taxon>Spiralia</taxon>
        <taxon>Gnathifera</taxon>
        <taxon>Rotifera</taxon>
        <taxon>Eurotatoria</taxon>
        <taxon>Monogononta</taxon>
        <taxon>Pseudotrocha</taxon>
        <taxon>Ploima</taxon>
        <taxon>Brachionidae</taxon>
        <taxon>Brachionus</taxon>
    </lineage>
</organism>
<dbReference type="Gene3D" id="2.10.25.10">
    <property type="entry name" value="Laminin"/>
    <property type="match status" value="15"/>
</dbReference>
<feature type="domain" description="EGF-like" evidence="13">
    <location>
        <begin position="928"/>
        <end position="965"/>
    </location>
</feature>
<evidence type="ECO:0000256" key="8">
    <source>
        <dbReference type="ARBA" id="ARBA00023180"/>
    </source>
</evidence>
<dbReference type="InterPro" id="IPR009030">
    <property type="entry name" value="Growth_fac_rcpt_cys_sf"/>
</dbReference>
<feature type="disulfide bond" evidence="9">
    <location>
        <begin position="916"/>
        <end position="925"/>
    </location>
</feature>
<dbReference type="InterPro" id="IPR001881">
    <property type="entry name" value="EGF-like_Ca-bd_dom"/>
</dbReference>
<evidence type="ECO:0000256" key="2">
    <source>
        <dbReference type="ARBA" id="ARBA00022536"/>
    </source>
</evidence>
<evidence type="ECO:0000256" key="12">
    <source>
        <dbReference type="SAM" id="SignalP"/>
    </source>
</evidence>
<keyword evidence="3 12" id="KW-0732">Signal</keyword>
<accession>A0A814AIS8</accession>
<dbReference type="InterPro" id="IPR013032">
    <property type="entry name" value="EGF-like_CS"/>
</dbReference>
<feature type="disulfide bond" evidence="9">
    <location>
        <begin position="441"/>
        <end position="450"/>
    </location>
</feature>
<feature type="domain" description="EGF-like" evidence="13">
    <location>
        <begin position="767"/>
        <end position="807"/>
    </location>
</feature>
<evidence type="ECO:0000256" key="6">
    <source>
        <dbReference type="ARBA" id="ARBA00022843"/>
    </source>
</evidence>
<evidence type="ECO:0000256" key="3">
    <source>
        <dbReference type="ARBA" id="ARBA00022729"/>
    </source>
</evidence>
<dbReference type="FunFam" id="2.10.25.10:FF:000012">
    <property type="entry name" value="Delta-like protein"/>
    <property type="match status" value="2"/>
</dbReference>
<feature type="domain" description="EGF-like" evidence="13">
    <location>
        <begin position="375"/>
        <end position="413"/>
    </location>
</feature>
<feature type="domain" description="EGF-like" evidence="13">
    <location>
        <begin position="203"/>
        <end position="240"/>
    </location>
</feature>
<dbReference type="Gene3D" id="2.10.25.140">
    <property type="match status" value="1"/>
</dbReference>
<feature type="domain" description="EGF-like" evidence="13">
    <location>
        <begin position="809"/>
        <end position="848"/>
    </location>
</feature>
<feature type="disulfide bond" evidence="9">
    <location>
        <begin position="480"/>
        <end position="489"/>
    </location>
</feature>
<reference evidence="14" key="1">
    <citation type="submission" date="2021-02" db="EMBL/GenBank/DDBJ databases">
        <authorList>
            <person name="Nowell W R."/>
        </authorList>
    </citation>
    <scope>NUCLEOTIDE SEQUENCE</scope>
    <source>
        <strain evidence="14">Ploen Becks lab</strain>
    </source>
</reference>
<feature type="domain" description="EGF-like" evidence="13">
    <location>
        <begin position="967"/>
        <end position="1002"/>
    </location>
</feature>
<feature type="disulfide bond" evidence="9">
    <location>
        <begin position="838"/>
        <end position="847"/>
    </location>
</feature>
<feature type="disulfide bond" evidence="9">
    <location>
        <begin position="992"/>
        <end position="1001"/>
    </location>
</feature>
<evidence type="ECO:0000256" key="1">
    <source>
        <dbReference type="ARBA" id="ARBA00022473"/>
    </source>
</evidence>
<dbReference type="SUPFAM" id="SSF57196">
    <property type="entry name" value="EGF/Laminin"/>
    <property type="match status" value="11"/>
</dbReference>
<feature type="disulfide bond" evidence="9">
    <location>
        <begin position="525"/>
        <end position="534"/>
    </location>
</feature>
<feature type="signal peptide" evidence="12">
    <location>
        <begin position="1"/>
        <end position="16"/>
    </location>
</feature>
<dbReference type="InterPro" id="IPR018097">
    <property type="entry name" value="EGF_Ca-bd_CS"/>
</dbReference>
<dbReference type="FunFam" id="2.10.25.10:FF:000472">
    <property type="entry name" value="Uncharacterized protein, isoform A"/>
    <property type="match status" value="1"/>
</dbReference>
<evidence type="ECO:0000256" key="11">
    <source>
        <dbReference type="SAM" id="Phobius"/>
    </source>
</evidence>
<feature type="domain" description="EGF-like" evidence="13">
    <location>
        <begin position="453"/>
        <end position="490"/>
    </location>
</feature>
<feature type="disulfide bond" evidence="9">
    <location>
        <begin position="403"/>
        <end position="412"/>
    </location>
</feature>
<evidence type="ECO:0000256" key="10">
    <source>
        <dbReference type="SAM" id="MobiDB-lite"/>
    </source>
</evidence>